<keyword evidence="5" id="KW-0862">Zinc</keyword>
<gene>
    <name evidence="12" type="ORF">PIIN_01342</name>
</gene>
<dbReference type="AlphaFoldDB" id="G4T889"/>
<evidence type="ECO:0000256" key="4">
    <source>
        <dbReference type="ARBA" id="ARBA00022771"/>
    </source>
</evidence>
<proteinExistence type="predicted"/>
<feature type="transmembrane region" description="Helical" evidence="10">
    <location>
        <begin position="59"/>
        <end position="84"/>
    </location>
</feature>
<feature type="domain" description="RING-type" evidence="11">
    <location>
        <begin position="388"/>
        <end position="477"/>
    </location>
</feature>
<protein>
    <recommendedName>
        <fullName evidence="11">RING-type domain-containing protein</fullName>
    </recommendedName>
</protein>
<dbReference type="PANTHER" id="PTHR46539:SF1">
    <property type="entry name" value="E3 UBIQUITIN-PROTEIN LIGASE ATL42"/>
    <property type="match status" value="1"/>
</dbReference>
<keyword evidence="4 8" id="KW-0863">Zinc-finger</keyword>
<feature type="region of interest" description="Disordered" evidence="9">
    <location>
        <begin position="504"/>
        <end position="529"/>
    </location>
</feature>
<feature type="transmembrane region" description="Helical" evidence="10">
    <location>
        <begin position="217"/>
        <end position="233"/>
    </location>
</feature>
<dbReference type="UniPathway" id="UPA00143"/>
<feature type="transmembrane region" description="Helical" evidence="10">
    <location>
        <begin position="104"/>
        <end position="126"/>
    </location>
</feature>
<dbReference type="PANTHER" id="PTHR46539">
    <property type="entry name" value="E3 UBIQUITIN-PROTEIN LIGASE ATL42"/>
    <property type="match status" value="1"/>
</dbReference>
<comment type="caution">
    <text evidence="12">The sequence shown here is derived from an EMBL/GenBank/DDBJ whole genome shotgun (WGS) entry which is preliminary data.</text>
</comment>
<keyword evidence="7 10" id="KW-0472">Membrane</keyword>
<keyword evidence="3" id="KW-0479">Metal-binding</keyword>
<keyword evidence="6 10" id="KW-1133">Transmembrane helix</keyword>
<comment type="subcellular location">
    <subcellularLocation>
        <location evidence="1">Membrane</location>
    </subcellularLocation>
</comment>
<evidence type="ECO:0000256" key="5">
    <source>
        <dbReference type="ARBA" id="ARBA00022833"/>
    </source>
</evidence>
<sequence>MAANEPDPVANLPPVVPAHIETGEQRQPVQQRDSGHHPLIAFVGLLGYGRRGTLRRKHLTTLCFKILLGLLQIVSIAVLSAIAIRTQSPIDPTLNEWDACSRPLGPWLMVWLVRVTIGLCMTIYGFTLIRPGLDEYNYDPEHGENTDAVQENQTPPPVGPLNGPGQPQFIHAGRIRPHPRALQSLTSILSFLSVVWFIASHILVYTSLDTCRNASPHLWWLAFGILCIGYVIIAEIILVVLFIFCFVPVLLVTVNLLLLCLGRRPLYRPGGINHEIGKLPQQIIDRIPLVLYIPPPPPIKDGKEADDIHTYPPQPPPESYVDPVSGTGQKPAKETRHRRRHRFMFFRKKEDEVPAPKAKKKGPVDEWEANWEQGDYPFVRLPDNRATCAICLLDFEEPPRKDQGQSSTAEIASNVAKSQPSSSGKAVEHKVPVEPLALQDVGEGATPLRLLACGHCFHKQCIDPWLSDVSGRCPVCQKPVDIEELERLSKNGSTTAWINNVIASPSGTPPAAPIRGPEQGGTVDLQQPP</sequence>
<dbReference type="PROSITE" id="PS50089">
    <property type="entry name" value="ZF_RING_2"/>
    <property type="match status" value="1"/>
</dbReference>
<dbReference type="OMA" id="CRFAAPH"/>
<dbReference type="InParanoid" id="G4T889"/>
<evidence type="ECO:0000256" key="6">
    <source>
        <dbReference type="ARBA" id="ARBA00022989"/>
    </source>
</evidence>
<dbReference type="Proteomes" id="UP000007148">
    <property type="component" value="Unassembled WGS sequence"/>
</dbReference>
<name>G4T889_SERID</name>
<evidence type="ECO:0000259" key="11">
    <source>
        <dbReference type="PROSITE" id="PS50089"/>
    </source>
</evidence>
<dbReference type="SUPFAM" id="SSF57850">
    <property type="entry name" value="RING/U-box"/>
    <property type="match status" value="1"/>
</dbReference>
<dbReference type="CDD" id="cd16448">
    <property type="entry name" value="RING-H2"/>
    <property type="match status" value="1"/>
</dbReference>
<organism evidence="12 13">
    <name type="scientific">Serendipita indica (strain DSM 11827)</name>
    <name type="common">Root endophyte fungus</name>
    <name type="synonym">Piriformospora indica</name>
    <dbReference type="NCBI Taxonomy" id="1109443"/>
    <lineage>
        <taxon>Eukaryota</taxon>
        <taxon>Fungi</taxon>
        <taxon>Dikarya</taxon>
        <taxon>Basidiomycota</taxon>
        <taxon>Agaricomycotina</taxon>
        <taxon>Agaricomycetes</taxon>
        <taxon>Sebacinales</taxon>
        <taxon>Serendipitaceae</taxon>
        <taxon>Serendipita</taxon>
    </lineage>
</organism>
<dbReference type="GO" id="GO:0016567">
    <property type="term" value="P:protein ubiquitination"/>
    <property type="evidence" value="ECO:0007669"/>
    <property type="project" value="UniProtKB-UniPathway"/>
</dbReference>
<dbReference type="EMBL" id="CAFZ01000015">
    <property type="protein sequence ID" value="CCA67513.1"/>
    <property type="molecule type" value="Genomic_DNA"/>
</dbReference>
<reference evidence="12 13" key="1">
    <citation type="journal article" date="2011" name="PLoS Pathog.">
        <title>Endophytic Life Strategies Decoded by Genome and Transcriptome Analyses of the Mutualistic Root Symbiont Piriformospora indica.</title>
        <authorList>
            <person name="Zuccaro A."/>
            <person name="Lahrmann U."/>
            <person name="Guldener U."/>
            <person name="Langen G."/>
            <person name="Pfiffi S."/>
            <person name="Biedenkopf D."/>
            <person name="Wong P."/>
            <person name="Samans B."/>
            <person name="Grimm C."/>
            <person name="Basiewicz M."/>
            <person name="Murat C."/>
            <person name="Martin F."/>
            <person name="Kogel K.H."/>
        </authorList>
    </citation>
    <scope>NUCLEOTIDE SEQUENCE [LARGE SCALE GENOMIC DNA]</scope>
    <source>
        <strain evidence="12 13">DSM 11827</strain>
    </source>
</reference>
<evidence type="ECO:0000256" key="7">
    <source>
        <dbReference type="ARBA" id="ARBA00023136"/>
    </source>
</evidence>
<dbReference type="GO" id="GO:0008270">
    <property type="term" value="F:zinc ion binding"/>
    <property type="evidence" value="ECO:0007669"/>
    <property type="project" value="UniProtKB-KW"/>
</dbReference>
<feature type="region of interest" description="Disordered" evidence="9">
    <location>
        <begin position="303"/>
        <end position="338"/>
    </location>
</feature>
<evidence type="ECO:0000256" key="3">
    <source>
        <dbReference type="ARBA" id="ARBA00022723"/>
    </source>
</evidence>
<feature type="transmembrane region" description="Helical" evidence="10">
    <location>
        <begin position="238"/>
        <end position="259"/>
    </location>
</feature>
<dbReference type="HOGENOM" id="CLU_434876_0_0_1"/>
<accession>G4T889</accession>
<dbReference type="InterPro" id="IPR001841">
    <property type="entry name" value="Znf_RING"/>
</dbReference>
<dbReference type="InterPro" id="IPR013083">
    <property type="entry name" value="Znf_RING/FYVE/PHD"/>
</dbReference>
<dbReference type="GO" id="GO:0016020">
    <property type="term" value="C:membrane"/>
    <property type="evidence" value="ECO:0007669"/>
    <property type="project" value="UniProtKB-SubCell"/>
</dbReference>
<keyword evidence="2 10" id="KW-0812">Transmembrane</keyword>
<evidence type="ECO:0000313" key="13">
    <source>
        <dbReference type="Proteomes" id="UP000007148"/>
    </source>
</evidence>
<dbReference type="eggNOG" id="KOG0800">
    <property type="taxonomic scope" value="Eukaryota"/>
</dbReference>
<feature type="transmembrane region" description="Helical" evidence="10">
    <location>
        <begin position="184"/>
        <end position="205"/>
    </location>
</feature>
<evidence type="ECO:0000256" key="9">
    <source>
        <dbReference type="SAM" id="MobiDB-lite"/>
    </source>
</evidence>
<evidence type="ECO:0000256" key="1">
    <source>
        <dbReference type="ARBA" id="ARBA00004370"/>
    </source>
</evidence>
<dbReference type="OrthoDB" id="8062037at2759"/>
<dbReference type="Pfam" id="PF13639">
    <property type="entry name" value="zf-RING_2"/>
    <property type="match status" value="1"/>
</dbReference>
<feature type="compositionally biased region" description="Polar residues" evidence="9">
    <location>
        <begin position="404"/>
        <end position="424"/>
    </location>
</feature>
<feature type="region of interest" description="Disordered" evidence="9">
    <location>
        <begin position="140"/>
        <end position="160"/>
    </location>
</feature>
<evidence type="ECO:0000256" key="10">
    <source>
        <dbReference type="SAM" id="Phobius"/>
    </source>
</evidence>
<evidence type="ECO:0000256" key="8">
    <source>
        <dbReference type="PROSITE-ProRule" id="PRU00175"/>
    </source>
</evidence>
<dbReference type="Gene3D" id="3.30.40.10">
    <property type="entry name" value="Zinc/RING finger domain, C3HC4 (zinc finger)"/>
    <property type="match status" value="1"/>
</dbReference>
<dbReference type="STRING" id="1109443.G4T889"/>
<evidence type="ECO:0000313" key="12">
    <source>
        <dbReference type="EMBL" id="CCA67513.1"/>
    </source>
</evidence>
<keyword evidence="13" id="KW-1185">Reference proteome</keyword>
<evidence type="ECO:0000256" key="2">
    <source>
        <dbReference type="ARBA" id="ARBA00022692"/>
    </source>
</evidence>
<feature type="region of interest" description="Disordered" evidence="9">
    <location>
        <begin position="399"/>
        <end position="428"/>
    </location>
</feature>
<dbReference type="SMART" id="SM00184">
    <property type="entry name" value="RING"/>
    <property type="match status" value="1"/>
</dbReference>